<dbReference type="NCBIfam" id="TIGR00414">
    <property type="entry name" value="serS"/>
    <property type="match status" value="1"/>
</dbReference>
<dbReference type="InterPro" id="IPR006195">
    <property type="entry name" value="aa-tRNA-synth_II"/>
</dbReference>
<feature type="domain" description="Aminoacyl-transfer RNA synthetases class-II family profile" evidence="9">
    <location>
        <begin position="138"/>
        <end position="422"/>
    </location>
</feature>
<evidence type="ECO:0000256" key="4">
    <source>
        <dbReference type="ARBA" id="ARBA00022741"/>
    </source>
</evidence>
<gene>
    <name evidence="10" type="ORF">KFE25_004940</name>
</gene>
<dbReference type="InterPro" id="IPR045864">
    <property type="entry name" value="aa-tRNA-synth_II/BPL/LPL"/>
</dbReference>
<dbReference type="EMBL" id="JAGTXO010000016">
    <property type="protein sequence ID" value="KAG8463429.1"/>
    <property type="molecule type" value="Genomic_DNA"/>
</dbReference>
<dbReference type="EC" id="6.1.1.11" evidence="2"/>
<dbReference type="CDD" id="cd00770">
    <property type="entry name" value="SerRS_core"/>
    <property type="match status" value="1"/>
</dbReference>
<dbReference type="AlphaFoldDB" id="A0A8J5XMW7"/>
<evidence type="ECO:0000256" key="3">
    <source>
        <dbReference type="ARBA" id="ARBA00022598"/>
    </source>
</evidence>
<evidence type="ECO:0000256" key="8">
    <source>
        <dbReference type="ARBA" id="ARBA00031113"/>
    </source>
</evidence>
<dbReference type="InterPro" id="IPR002317">
    <property type="entry name" value="Ser-tRNA-ligase_type_1"/>
</dbReference>
<dbReference type="SUPFAM" id="SSF46589">
    <property type="entry name" value="tRNA-binding arm"/>
    <property type="match status" value="1"/>
</dbReference>
<dbReference type="PROSITE" id="PS50862">
    <property type="entry name" value="AA_TRNA_LIGASE_II"/>
    <property type="match status" value="1"/>
</dbReference>
<dbReference type="Gene3D" id="1.10.287.40">
    <property type="entry name" value="Serine-tRNA synthetase, tRNA binding domain"/>
    <property type="match status" value="1"/>
</dbReference>
<keyword evidence="3" id="KW-0436">Ligase</keyword>
<dbReference type="PANTHER" id="PTHR11778">
    <property type="entry name" value="SERYL-TRNA SYNTHETASE"/>
    <property type="match status" value="1"/>
</dbReference>
<evidence type="ECO:0000256" key="6">
    <source>
        <dbReference type="ARBA" id="ARBA00022917"/>
    </source>
</evidence>
<dbReference type="SUPFAM" id="SSF55681">
    <property type="entry name" value="Class II aaRS and biotin synthetases"/>
    <property type="match status" value="1"/>
</dbReference>
<dbReference type="FunFam" id="3.30.930.10:FF:000026">
    <property type="entry name" value="Seryl-tRNA synthetase, cytoplasmic"/>
    <property type="match status" value="1"/>
</dbReference>
<reference evidence="10" key="1">
    <citation type="submission" date="2021-05" db="EMBL/GenBank/DDBJ databases">
        <title>The genome of the haptophyte Pavlova lutheri (Diacronema luteri, Pavlovales) - a model for lipid biosynthesis in eukaryotic algae.</title>
        <authorList>
            <person name="Hulatt C.J."/>
            <person name="Posewitz M.C."/>
        </authorList>
    </citation>
    <scope>NUCLEOTIDE SEQUENCE</scope>
    <source>
        <strain evidence="10">NIVA-4/92</strain>
    </source>
</reference>
<name>A0A8J5XMW7_DIALT</name>
<dbReference type="InterPro" id="IPR002314">
    <property type="entry name" value="aa-tRNA-synt_IIb"/>
</dbReference>
<dbReference type="Pfam" id="PF02403">
    <property type="entry name" value="Seryl_tRNA_N"/>
    <property type="match status" value="1"/>
</dbReference>
<dbReference type="GO" id="GO:0006434">
    <property type="term" value="P:seryl-tRNA aminoacylation"/>
    <property type="evidence" value="ECO:0007669"/>
    <property type="project" value="InterPro"/>
</dbReference>
<dbReference type="Gene3D" id="1.20.890.10">
    <property type="entry name" value="cAMP-dependent protein kinase regulatory subunit, dimerization-anchoring domain"/>
    <property type="match status" value="1"/>
</dbReference>
<dbReference type="Gene3D" id="3.30.930.10">
    <property type="entry name" value="Bira Bifunctional Protein, Domain 2"/>
    <property type="match status" value="1"/>
</dbReference>
<evidence type="ECO:0000256" key="2">
    <source>
        <dbReference type="ARBA" id="ARBA00012840"/>
    </source>
</evidence>
<keyword evidence="11" id="KW-1185">Reference proteome</keyword>
<dbReference type="InterPro" id="IPR015866">
    <property type="entry name" value="Ser-tRNA-synth_1_N"/>
</dbReference>
<evidence type="ECO:0000256" key="7">
    <source>
        <dbReference type="ARBA" id="ARBA00023146"/>
    </source>
</evidence>
<dbReference type="InterPro" id="IPR042103">
    <property type="entry name" value="SerRS_1_N_sf"/>
</dbReference>
<evidence type="ECO:0000256" key="1">
    <source>
        <dbReference type="ARBA" id="ARBA00010728"/>
    </source>
</evidence>
<dbReference type="OMA" id="FEETLYC"/>
<keyword evidence="4" id="KW-0547">Nucleotide-binding</keyword>
<keyword evidence="6" id="KW-0648">Protein biosynthesis</keyword>
<dbReference type="PRINTS" id="PR00981">
    <property type="entry name" value="TRNASYNTHSER"/>
</dbReference>
<comment type="caution">
    <text evidence="10">The sequence shown here is derived from an EMBL/GenBank/DDBJ whole genome shotgun (WGS) entry which is preliminary data.</text>
</comment>
<dbReference type="Pfam" id="PF00587">
    <property type="entry name" value="tRNA-synt_2b"/>
    <property type="match status" value="1"/>
</dbReference>
<dbReference type="InterPro" id="IPR010978">
    <property type="entry name" value="tRNA-bd_arm"/>
</dbReference>
<evidence type="ECO:0000313" key="10">
    <source>
        <dbReference type="EMBL" id="KAG8463429.1"/>
    </source>
</evidence>
<dbReference type="OrthoDB" id="10264585at2759"/>
<sequence length="661" mass="71932">MLDILLFRTPGGDPERVRESQRRRNADVSLVDEVIKLDEEWRKCRNALDGLRFELNRAQDKMKPFYKEKKPVPPELTAEKVACDEKIASMATEEAALIEKRDKTLGMIGNLVHDSVFVSNNEDDNPVVRTHGEFASEDWMLPHIDLVQMAAMADTAKGADVAGNRGYFLTGAGVLLNQALVQYGVQFLLSKGYTPMQTPFFMNQSIMGKVAQLAQFDEELYKVSGEGDDKYLIATSEQPICAYHLNEWLEPKHVPRRLAGVSTCFRKEAGSHGRDQLGIFRVHQFEKIEQFVVTSPDADDSWSEHERMLANSEDFYKSLGIPYRVVNIVSGALNDAAAKKYDLEAWFPGSKAHRELVSCSNCTDYQSRRLNCRYGVPASKDGKKEFAHMLNSTLTATERTICCIVENYQTPIGIRVPDVLVPFMGGMTLIPFEVPFNPKAAKKPAKLVHHVPSAQELQEHDSGKAALDAYLQSHGVAATLTAALNELAALRPADPIAALAAILAQKRPVASSGDASSGDAASASDGKLDEAALMKLSVEERAAYERKHVKKGGGGIEFDPTEVAEDGGDATLDDFFGALGLSAGDGGPVADDDDADGGKGVASASDSKLDEAALMKLSVEERAAYERKHVKKGGGGIEFDPTEVAEDGGDATLDDFLGALM</sequence>
<dbReference type="GO" id="GO:0005524">
    <property type="term" value="F:ATP binding"/>
    <property type="evidence" value="ECO:0007669"/>
    <property type="project" value="UniProtKB-KW"/>
</dbReference>
<evidence type="ECO:0000256" key="5">
    <source>
        <dbReference type="ARBA" id="ARBA00022840"/>
    </source>
</evidence>
<dbReference type="Proteomes" id="UP000751190">
    <property type="component" value="Unassembled WGS sequence"/>
</dbReference>
<comment type="similarity">
    <text evidence="1">Belongs to the class-II aminoacyl-tRNA synthetase family. Type-1 seryl-tRNA synthetase subfamily.</text>
</comment>
<dbReference type="CDD" id="cd22958">
    <property type="entry name" value="DD_DPY30_SDC1-like"/>
    <property type="match status" value="1"/>
</dbReference>
<evidence type="ECO:0000313" key="11">
    <source>
        <dbReference type="Proteomes" id="UP000751190"/>
    </source>
</evidence>
<dbReference type="GO" id="GO:0004828">
    <property type="term" value="F:serine-tRNA ligase activity"/>
    <property type="evidence" value="ECO:0007669"/>
    <property type="project" value="UniProtKB-EC"/>
</dbReference>
<proteinExistence type="inferred from homology"/>
<keyword evidence="5" id="KW-0067">ATP-binding</keyword>
<evidence type="ECO:0000259" key="9">
    <source>
        <dbReference type="PROSITE" id="PS50862"/>
    </source>
</evidence>
<protein>
    <recommendedName>
        <fullName evidence="2">serine--tRNA ligase</fullName>
        <ecNumber evidence="2">6.1.1.11</ecNumber>
    </recommendedName>
    <alternativeName>
        <fullName evidence="8">Seryl-tRNA synthetase</fullName>
    </alternativeName>
</protein>
<dbReference type="InterPro" id="IPR007858">
    <property type="entry name" value="Dpy-30_motif"/>
</dbReference>
<dbReference type="Pfam" id="PF05186">
    <property type="entry name" value="Dpy-30"/>
    <property type="match status" value="1"/>
</dbReference>
<keyword evidence="7" id="KW-0030">Aminoacyl-tRNA synthetase</keyword>
<dbReference type="InterPro" id="IPR033729">
    <property type="entry name" value="SerRS_core"/>
</dbReference>
<accession>A0A8J5XMW7</accession>
<organism evidence="10 11">
    <name type="scientific">Diacronema lutheri</name>
    <name type="common">Unicellular marine alga</name>
    <name type="synonym">Monochrysis lutheri</name>
    <dbReference type="NCBI Taxonomy" id="2081491"/>
    <lineage>
        <taxon>Eukaryota</taxon>
        <taxon>Haptista</taxon>
        <taxon>Haptophyta</taxon>
        <taxon>Pavlovophyceae</taxon>
        <taxon>Pavlovales</taxon>
        <taxon>Pavlovaceae</taxon>
        <taxon>Diacronema</taxon>
    </lineage>
</organism>